<keyword evidence="2" id="KW-0694">RNA-binding</keyword>
<comment type="similarity">
    <text evidence="1 2">Belongs to the DTD family.</text>
</comment>
<gene>
    <name evidence="2" type="primary">dtd</name>
    <name evidence="3" type="ORF">SAMN05216243_3409</name>
</gene>
<keyword evidence="2" id="KW-0963">Cytoplasm</keyword>
<dbReference type="PANTHER" id="PTHR10472:SF5">
    <property type="entry name" value="D-AMINOACYL-TRNA DEACYLASE 1"/>
    <property type="match status" value="1"/>
</dbReference>
<dbReference type="GO" id="GO:0043908">
    <property type="term" value="F:Ser(Gly)-tRNA(Ala) hydrolase activity"/>
    <property type="evidence" value="ECO:0007669"/>
    <property type="project" value="UniProtKB-UniRule"/>
</dbReference>
<dbReference type="FunFam" id="3.50.80.10:FF:000001">
    <property type="entry name" value="D-aminoacyl-tRNA deacylase"/>
    <property type="match status" value="1"/>
</dbReference>
<evidence type="ECO:0000256" key="1">
    <source>
        <dbReference type="ARBA" id="ARBA00009673"/>
    </source>
</evidence>
<dbReference type="STRING" id="407036.SAMN05216243_3409"/>
<dbReference type="PANTHER" id="PTHR10472">
    <property type="entry name" value="D-TYROSYL-TRNA TYR DEACYLASE"/>
    <property type="match status" value="1"/>
</dbReference>
<comment type="domain">
    <text evidence="2">A Gly-cisPro motif from one monomer fits into the active site of the other monomer to allow specific chiral rejection of L-amino acids.</text>
</comment>
<comment type="function">
    <text evidence="2">An aminoacyl-tRNA editing enzyme that deacylates mischarged D-aminoacyl-tRNAs. Also deacylates mischarged glycyl-tRNA(Ala), protecting cells against glycine mischarging by AlaRS. Acts via tRNA-based rather than protein-based catalysis; rejects L-amino acids rather than detecting D-amino acids in the active site. By recycling D-aminoacyl-tRNA to D-amino acids and free tRNA molecules, this enzyme counteracts the toxicity associated with the formation of D-aminoacyl-tRNA entities in vivo and helps enforce protein L-homochirality.</text>
</comment>
<dbReference type="EC" id="3.1.1.96" evidence="2"/>
<evidence type="ECO:0000313" key="4">
    <source>
        <dbReference type="Proteomes" id="UP000198694"/>
    </source>
</evidence>
<feature type="short sequence motif" description="Gly-cisPro motif, important for rejection of L-amino acids" evidence="2">
    <location>
        <begin position="137"/>
        <end position="138"/>
    </location>
</feature>
<dbReference type="NCBIfam" id="TIGR00256">
    <property type="entry name" value="D-aminoacyl-tRNA deacylase"/>
    <property type="match status" value="1"/>
</dbReference>
<organism evidence="3 4">
    <name type="scientific">Sediminibacillus albus</name>
    <dbReference type="NCBI Taxonomy" id="407036"/>
    <lineage>
        <taxon>Bacteria</taxon>
        <taxon>Bacillati</taxon>
        <taxon>Bacillota</taxon>
        <taxon>Bacilli</taxon>
        <taxon>Bacillales</taxon>
        <taxon>Bacillaceae</taxon>
        <taxon>Sediminibacillus</taxon>
    </lineage>
</organism>
<dbReference type="EC" id="3.1.1.-" evidence="2"/>
<dbReference type="Pfam" id="PF02580">
    <property type="entry name" value="Tyr_Deacylase"/>
    <property type="match status" value="1"/>
</dbReference>
<sequence length="148" mass="16532">MRAVIQRTKGARVTVNNQVTGQINEGIVVLLGVTHEDTIEDAKYLANKIVHLRIFEDEQQKMNLSLKDAGGGILSISQFTLYGDTRKGRRPNFMAAAKPEPANYLYNEFNRLISEEGIHVETGEFGENMEVKLTNNGPVTLIIDSIDR</sequence>
<evidence type="ECO:0000313" key="3">
    <source>
        <dbReference type="EMBL" id="SDK51946.1"/>
    </source>
</evidence>
<name>A0A1G9CK47_9BACI</name>
<reference evidence="3 4" key="1">
    <citation type="submission" date="2016-10" db="EMBL/GenBank/DDBJ databases">
        <authorList>
            <person name="de Groot N.N."/>
        </authorList>
    </citation>
    <scope>NUCLEOTIDE SEQUENCE [LARGE SCALE GENOMIC DNA]</scope>
    <source>
        <strain evidence="3 4">CGMCC 1.6502</strain>
    </source>
</reference>
<dbReference type="GO" id="GO:0000049">
    <property type="term" value="F:tRNA binding"/>
    <property type="evidence" value="ECO:0007669"/>
    <property type="project" value="UniProtKB-UniRule"/>
</dbReference>
<comment type="subcellular location">
    <subcellularLocation>
        <location evidence="2">Cytoplasm</location>
    </subcellularLocation>
</comment>
<protein>
    <recommendedName>
        <fullName evidence="2">D-aminoacyl-tRNA deacylase</fullName>
        <shortName evidence="2">DTD</shortName>
        <ecNumber evidence="2">3.1.1.96</ecNumber>
    </recommendedName>
    <alternativeName>
        <fullName evidence="2">Gly-tRNA(Ala) deacylase</fullName>
        <ecNumber evidence="2">3.1.1.-</ecNumber>
    </alternativeName>
</protein>
<proteinExistence type="inferred from homology"/>
<dbReference type="RefSeq" id="WP_093216767.1">
    <property type="nucleotide sequence ID" value="NZ_FNFL01000008.1"/>
</dbReference>
<dbReference type="GO" id="GO:0051500">
    <property type="term" value="F:D-tyrosyl-tRNA(Tyr) deacylase activity"/>
    <property type="evidence" value="ECO:0007669"/>
    <property type="project" value="TreeGrafter"/>
</dbReference>
<evidence type="ECO:0000256" key="2">
    <source>
        <dbReference type="HAMAP-Rule" id="MF_00518"/>
    </source>
</evidence>
<dbReference type="GO" id="GO:0005737">
    <property type="term" value="C:cytoplasm"/>
    <property type="evidence" value="ECO:0007669"/>
    <property type="project" value="UniProtKB-SubCell"/>
</dbReference>
<dbReference type="InterPro" id="IPR023509">
    <property type="entry name" value="DTD-like_sf"/>
</dbReference>
<dbReference type="GO" id="GO:0019478">
    <property type="term" value="P:D-amino acid catabolic process"/>
    <property type="evidence" value="ECO:0007669"/>
    <property type="project" value="UniProtKB-UniRule"/>
</dbReference>
<keyword evidence="2" id="KW-0378">Hydrolase</keyword>
<comment type="catalytic activity">
    <reaction evidence="2">
        <text>a D-aminoacyl-tRNA + H2O = a tRNA + a D-alpha-amino acid + H(+)</text>
        <dbReference type="Rhea" id="RHEA:13953"/>
        <dbReference type="Rhea" id="RHEA-COMP:10123"/>
        <dbReference type="Rhea" id="RHEA-COMP:10124"/>
        <dbReference type="ChEBI" id="CHEBI:15377"/>
        <dbReference type="ChEBI" id="CHEBI:15378"/>
        <dbReference type="ChEBI" id="CHEBI:59871"/>
        <dbReference type="ChEBI" id="CHEBI:78442"/>
        <dbReference type="ChEBI" id="CHEBI:79333"/>
        <dbReference type="EC" id="3.1.1.96"/>
    </reaction>
</comment>
<comment type="catalytic activity">
    <reaction evidence="2">
        <text>glycyl-tRNA(Ala) + H2O = tRNA(Ala) + glycine + H(+)</text>
        <dbReference type="Rhea" id="RHEA:53744"/>
        <dbReference type="Rhea" id="RHEA-COMP:9657"/>
        <dbReference type="Rhea" id="RHEA-COMP:13640"/>
        <dbReference type="ChEBI" id="CHEBI:15377"/>
        <dbReference type="ChEBI" id="CHEBI:15378"/>
        <dbReference type="ChEBI" id="CHEBI:57305"/>
        <dbReference type="ChEBI" id="CHEBI:78442"/>
        <dbReference type="ChEBI" id="CHEBI:78522"/>
    </reaction>
</comment>
<dbReference type="InterPro" id="IPR003732">
    <property type="entry name" value="Daa-tRNA_deacyls_DTD"/>
</dbReference>
<comment type="subunit">
    <text evidence="2">Homodimer.</text>
</comment>
<dbReference type="CDD" id="cd00563">
    <property type="entry name" value="Dtyr_deacylase"/>
    <property type="match status" value="1"/>
</dbReference>
<keyword evidence="2" id="KW-0820">tRNA-binding</keyword>
<dbReference type="Gene3D" id="3.50.80.10">
    <property type="entry name" value="D-tyrosyl-tRNA(Tyr) deacylase"/>
    <property type="match status" value="1"/>
</dbReference>
<dbReference type="GO" id="GO:0106026">
    <property type="term" value="F:Gly-tRNA(Ala) deacylase activity"/>
    <property type="evidence" value="ECO:0007669"/>
    <property type="project" value="UniProtKB-UniRule"/>
</dbReference>
<dbReference type="SUPFAM" id="SSF69500">
    <property type="entry name" value="DTD-like"/>
    <property type="match status" value="1"/>
</dbReference>
<dbReference type="EMBL" id="FNFL01000008">
    <property type="protein sequence ID" value="SDK51946.1"/>
    <property type="molecule type" value="Genomic_DNA"/>
</dbReference>
<dbReference type="Proteomes" id="UP000198694">
    <property type="component" value="Unassembled WGS sequence"/>
</dbReference>
<dbReference type="OrthoDB" id="9801395at2"/>
<dbReference type="AlphaFoldDB" id="A0A1G9CK47"/>
<keyword evidence="4" id="KW-1185">Reference proteome</keyword>
<dbReference type="HAMAP" id="MF_00518">
    <property type="entry name" value="Deacylase_Dtd"/>
    <property type="match status" value="1"/>
</dbReference>
<accession>A0A1G9CK47</accession>